<dbReference type="RefSeq" id="WP_321564729.1">
    <property type="nucleotide sequence ID" value="NZ_CP139558.1"/>
</dbReference>
<dbReference type="SUPFAM" id="SSF51735">
    <property type="entry name" value="NAD(P)-binding Rossmann-fold domains"/>
    <property type="match status" value="1"/>
</dbReference>
<dbReference type="HAMAP" id="MF_00956">
    <property type="entry name" value="GDP_fucose_synth"/>
    <property type="match status" value="1"/>
</dbReference>
<dbReference type="PANTHER" id="PTHR43238:SF1">
    <property type="entry name" value="GDP-L-FUCOSE SYNTHASE"/>
    <property type="match status" value="1"/>
</dbReference>
<organism evidence="7 8">
    <name type="scientific">Mucilaginibacter sabulilitoris</name>
    <dbReference type="NCBI Taxonomy" id="1173583"/>
    <lineage>
        <taxon>Bacteria</taxon>
        <taxon>Pseudomonadati</taxon>
        <taxon>Bacteroidota</taxon>
        <taxon>Sphingobacteriia</taxon>
        <taxon>Sphingobacteriales</taxon>
        <taxon>Sphingobacteriaceae</taxon>
        <taxon>Mucilaginibacter</taxon>
    </lineage>
</organism>
<gene>
    <name evidence="5" type="primary">fcl</name>
    <name evidence="7" type="ORF">SNE25_08840</name>
</gene>
<sequence>MEKHDKIYIAGHRGMVGSAILRKLEKEGFSNFVMRTSSTLDLRDQNAVAAFFADEKPNYVFLAAAKVGGIVANNTYRAEFLYDNLQIQANVIHNSYLNSVKKLMFLGSSCIYPKMAPQPLREDYLLTGPLEETNEPYAIAKIAGIKMCDAYRAQYGCNYISVMPTNLYGYNDNYHPQNSHVLPALIRRFHEAKEKAIPLVTIWGTGSPRREFLFADDLAEACYYLMQNYNEPGLVNVGTGEDVTIKDLALLVKKITNFKGDINFDSSKPDGTPRKLMDVSKLHSNGWKHTIELEEGVALAYKDFLNKYVAAY</sequence>
<feature type="binding site" evidence="5">
    <location>
        <begin position="106"/>
        <end position="109"/>
    </location>
    <ligand>
        <name>NADP(+)</name>
        <dbReference type="ChEBI" id="CHEBI:58349"/>
    </ligand>
</feature>
<dbReference type="EMBL" id="CP139558">
    <property type="protein sequence ID" value="WPU95623.1"/>
    <property type="molecule type" value="Genomic_DNA"/>
</dbReference>
<dbReference type="InterPro" id="IPR036291">
    <property type="entry name" value="NAD(P)-bd_dom_sf"/>
</dbReference>
<evidence type="ECO:0000256" key="2">
    <source>
        <dbReference type="ARBA" id="ARBA00022857"/>
    </source>
</evidence>
<keyword evidence="5" id="KW-0511">Multifunctional enzyme</keyword>
<dbReference type="Proteomes" id="UP001324380">
    <property type="component" value="Chromosome"/>
</dbReference>
<name>A0ABZ0TR70_9SPHI</name>
<comment type="function">
    <text evidence="5">Catalyzes the two-step NADP-dependent conversion of GDP-4-dehydro-6-deoxy-D-mannose to GDP-fucose, involving an epimerase and a reductase reaction.</text>
</comment>
<feature type="binding site" evidence="5">
    <location>
        <position position="188"/>
    </location>
    <ligand>
        <name>substrate</name>
    </ligand>
</feature>
<feature type="domain" description="NAD-dependent epimerase/dehydratase" evidence="6">
    <location>
        <begin position="7"/>
        <end position="238"/>
    </location>
</feature>
<evidence type="ECO:0000256" key="4">
    <source>
        <dbReference type="ARBA" id="ARBA00023235"/>
    </source>
</evidence>
<keyword evidence="3 5" id="KW-0560">Oxidoreductase</keyword>
<feature type="binding site" evidence="5">
    <location>
        <position position="141"/>
    </location>
    <ligand>
        <name>NADP(+)</name>
        <dbReference type="ChEBI" id="CHEBI:58349"/>
    </ligand>
</feature>
<feature type="binding site" evidence="5">
    <location>
        <begin position="164"/>
        <end position="167"/>
    </location>
    <ligand>
        <name>NADP(+)</name>
        <dbReference type="ChEBI" id="CHEBI:58349"/>
    </ligand>
</feature>
<keyword evidence="8" id="KW-1185">Reference proteome</keyword>
<comment type="pathway">
    <text evidence="5">Nucleotide-sugar biosynthesis; GDP-L-fucose biosynthesis via de novo pathway; GDP-L-fucose from GDP-alpha-D-mannose: step 2/2.</text>
</comment>
<dbReference type="CDD" id="cd05239">
    <property type="entry name" value="GDP_FS_SDR_e"/>
    <property type="match status" value="1"/>
</dbReference>
<dbReference type="Pfam" id="PF01370">
    <property type="entry name" value="Epimerase"/>
    <property type="match status" value="1"/>
</dbReference>
<feature type="binding site" evidence="5">
    <location>
        <position position="210"/>
    </location>
    <ligand>
        <name>substrate</name>
    </ligand>
</feature>
<proteinExistence type="inferred from homology"/>
<feature type="site" description="Important for catalytic activity" evidence="5">
    <location>
        <position position="108"/>
    </location>
</feature>
<comment type="similarity">
    <text evidence="1 5">Belongs to the NAD(P)-dependent epimerase/dehydratase family. Fucose synthase subfamily.</text>
</comment>
<evidence type="ECO:0000313" key="7">
    <source>
        <dbReference type="EMBL" id="WPU95623.1"/>
    </source>
</evidence>
<evidence type="ECO:0000313" key="8">
    <source>
        <dbReference type="Proteomes" id="UP001324380"/>
    </source>
</evidence>
<feature type="binding site" evidence="5">
    <location>
        <position position="180"/>
    </location>
    <ligand>
        <name>NADP(+)</name>
        <dbReference type="ChEBI" id="CHEBI:58349"/>
    </ligand>
</feature>
<keyword evidence="4 5" id="KW-0413">Isomerase</keyword>
<dbReference type="PANTHER" id="PTHR43238">
    <property type="entry name" value="GDP-L-FUCOSE SYNTHASE"/>
    <property type="match status" value="1"/>
</dbReference>
<feature type="binding site" evidence="5">
    <location>
        <position position="203"/>
    </location>
    <ligand>
        <name>substrate</name>
    </ligand>
</feature>
<reference evidence="7 8" key="1">
    <citation type="submission" date="2023-11" db="EMBL/GenBank/DDBJ databases">
        <title>Analysis of the Genomes of Mucilaginibacter gossypii cycad 4 and M. sabulilitoris SNA2: microbes with the potential for plant growth promotion.</title>
        <authorList>
            <person name="Hirsch A.M."/>
            <person name="Humm E."/>
            <person name="Rubbi M."/>
            <person name="Del Vecchio G."/>
            <person name="Ha S.M."/>
            <person name="Pellegrini M."/>
            <person name="Gunsalus R.P."/>
        </authorList>
    </citation>
    <scope>NUCLEOTIDE SEQUENCE [LARGE SCALE GENOMIC DNA]</scope>
    <source>
        <strain evidence="7 8">SNA2</strain>
    </source>
</reference>
<evidence type="ECO:0000256" key="3">
    <source>
        <dbReference type="ARBA" id="ARBA00023002"/>
    </source>
</evidence>
<accession>A0ABZ0TR70</accession>
<dbReference type="EC" id="1.1.1.271" evidence="5"/>
<feature type="binding site" evidence="5">
    <location>
        <begin position="11"/>
        <end position="17"/>
    </location>
    <ligand>
        <name>NADP(+)</name>
        <dbReference type="ChEBI" id="CHEBI:58349"/>
    </ligand>
</feature>
<evidence type="ECO:0000256" key="5">
    <source>
        <dbReference type="HAMAP-Rule" id="MF_00956"/>
    </source>
</evidence>
<feature type="active site" description="Proton donor/acceptor" evidence="5">
    <location>
        <position position="137"/>
    </location>
</feature>
<evidence type="ECO:0000256" key="1">
    <source>
        <dbReference type="ARBA" id="ARBA00005959"/>
    </source>
</evidence>
<feature type="site" description="Important for catalytic activity" evidence="5">
    <location>
        <position position="110"/>
    </location>
</feature>
<dbReference type="InterPro" id="IPR001509">
    <property type="entry name" value="Epimerase_deHydtase"/>
</dbReference>
<dbReference type="Gene3D" id="3.40.50.720">
    <property type="entry name" value="NAD(P)-binding Rossmann-like Domain"/>
    <property type="match status" value="1"/>
</dbReference>
<protein>
    <recommendedName>
        <fullName evidence="5">GDP-L-fucose synthase</fullName>
        <ecNumber evidence="5">1.1.1.271</ecNumber>
    </recommendedName>
    <alternativeName>
        <fullName evidence="5">GDP-4-keto-6-deoxy-D-mannose-3,5-epimerase-4-reductase</fullName>
    </alternativeName>
</protein>
<evidence type="ECO:0000259" key="6">
    <source>
        <dbReference type="Pfam" id="PF01370"/>
    </source>
</evidence>
<comment type="catalytic activity">
    <reaction evidence="5">
        <text>GDP-beta-L-fucose + NADP(+) = GDP-4-dehydro-alpha-D-rhamnose + NADPH + H(+)</text>
        <dbReference type="Rhea" id="RHEA:18885"/>
        <dbReference type="ChEBI" id="CHEBI:15378"/>
        <dbReference type="ChEBI" id="CHEBI:57273"/>
        <dbReference type="ChEBI" id="CHEBI:57783"/>
        <dbReference type="ChEBI" id="CHEBI:57964"/>
        <dbReference type="ChEBI" id="CHEBI:58349"/>
        <dbReference type="EC" id="1.1.1.271"/>
    </reaction>
</comment>
<dbReference type="Gene3D" id="3.90.25.10">
    <property type="entry name" value="UDP-galactose 4-epimerase, domain 1"/>
    <property type="match status" value="1"/>
</dbReference>
<keyword evidence="2 5" id="KW-0521">NADP</keyword>
<feature type="binding site" evidence="5">
    <location>
        <position position="270"/>
    </location>
    <ligand>
        <name>substrate</name>
    </ligand>
</feature>
<dbReference type="InterPro" id="IPR028614">
    <property type="entry name" value="GDP_fucose/colitose_synth"/>
</dbReference>